<gene>
    <name evidence="1" type="ORF">GLW05_14275</name>
</gene>
<reference evidence="1 2" key="1">
    <citation type="submission" date="2019-11" db="EMBL/GenBank/DDBJ databases">
        <title>Genome sequences of 17 halophilic strains isolated from different environments.</title>
        <authorList>
            <person name="Furrow R.E."/>
        </authorList>
    </citation>
    <scope>NUCLEOTIDE SEQUENCE [LARGE SCALE GENOMIC DNA]</scope>
    <source>
        <strain evidence="1 2">22514_16_FS</strain>
    </source>
</reference>
<dbReference type="Proteomes" id="UP000468638">
    <property type="component" value="Unassembled WGS sequence"/>
</dbReference>
<dbReference type="AlphaFoldDB" id="A0A6I4ZXE9"/>
<protein>
    <submittedName>
        <fullName evidence="1">Uncharacterized protein</fullName>
    </submittedName>
</protein>
<sequence length="64" mass="7508">MDFIIKKVTSEDQSFIRNNLHLSLPQNANVNTLESIKLINDDILSLSDFYFVTKKKKKFLVMFL</sequence>
<dbReference type="RefSeq" id="WP_160847048.1">
    <property type="nucleotide sequence ID" value="NZ_WMEQ01000011.1"/>
</dbReference>
<evidence type="ECO:0000313" key="1">
    <source>
        <dbReference type="EMBL" id="MYL34758.1"/>
    </source>
</evidence>
<dbReference type="EMBL" id="WMEQ01000011">
    <property type="protein sequence ID" value="MYL34758.1"/>
    <property type="molecule type" value="Genomic_DNA"/>
</dbReference>
<evidence type="ECO:0000313" key="2">
    <source>
        <dbReference type="Proteomes" id="UP000468638"/>
    </source>
</evidence>
<organism evidence="1 2">
    <name type="scientific">Pontibacillus yanchengensis</name>
    <dbReference type="NCBI Taxonomy" id="462910"/>
    <lineage>
        <taxon>Bacteria</taxon>
        <taxon>Bacillati</taxon>
        <taxon>Bacillota</taxon>
        <taxon>Bacilli</taxon>
        <taxon>Bacillales</taxon>
        <taxon>Bacillaceae</taxon>
        <taxon>Pontibacillus</taxon>
    </lineage>
</organism>
<name>A0A6I4ZXE9_9BACI</name>
<accession>A0A6I4ZXE9</accession>
<comment type="caution">
    <text evidence="1">The sequence shown here is derived from an EMBL/GenBank/DDBJ whole genome shotgun (WGS) entry which is preliminary data.</text>
</comment>
<proteinExistence type="predicted"/>